<dbReference type="InterPro" id="IPR003917">
    <property type="entry name" value="NADH_UbQ_OxRdtase_chain2"/>
</dbReference>
<keyword evidence="15 18" id="KW-0496">Mitochondrion</keyword>
<comment type="function">
    <text evidence="18">Core subunit of the mitochondrial membrane respiratory chain NADH dehydrogenase (Complex I) which catalyzes electron transfer from NADH through the respiratory chain, using ubiquinone as an electron acceptor. Essential for the catalytic activity and assembly of complex I.</text>
</comment>
<comment type="catalytic activity">
    <reaction evidence="17 18">
        <text>a ubiquinone + NADH + 5 H(+)(in) = a ubiquinol + NAD(+) + 4 H(+)(out)</text>
        <dbReference type="Rhea" id="RHEA:29091"/>
        <dbReference type="Rhea" id="RHEA-COMP:9565"/>
        <dbReference type="Rhea" id="RHEA-COMP:9566"/>
        <dbReference type="ChEBI" id="CHEBI:15378"/>
        <dbReference type="ChEBI" id="CHEBI:16389"/>
        <dbReference type="ChEBI" id="CHEBI:17976"/>
        <dbReference type="ChEBI" id="CHEBI:57540"/>
        <dbReference type="ChEBI" id="CHEBI:57945"/>
        <dbReference type="EC" id="7.1.1.2"/>
    </reaction>
</comment>
<keyword evidence="7 18" id="KW-0679">Respiratory chain</keyword>
<keyword evidence="9 18" id="KW-0999">Mitochondrion inner membrane</keyword>
<dbReference type="PRINTS" id="PR01436">
    <property type="entry name" value="NADHDHGNASE2"/>
</dbReference>
<evidence type="ECO:0000256" key="1">
    <source>
        <dbReference type="ARBA" id="ARBA00003257"/>
    </source>
</evidence>
<dbReference type="InterPro" id="IPR050175">
    <property type="entry name" value="Complex_I_Subunit_2"/>
</dbReference>
<feature type="chain" id="PRO_5002951232" description="NADH-ubiquinone oxidoreductase chain 2" evidence="19">
    <location>
        <begin position="24"/>
        <end position="332"/>
    </location>
</feature>
<feature type="transmembrane region" description="Helical" evidence="18">
    <location>
        <begin position="268"/>
        <end position="289"/>
    </location>
</feature>
<feature type="signal peptide" evidence="19">
    <location>
        <begin position="1"/>
        <end position="23"/>
    </location>
</feature>
<dbReference type="PANTHER" id="PTHR46552:SF1">
    <property type="entry name" value="NADH-UBIQUINONE OXIDOREDUCTASE CHAIN 2"/>
    <property type="match status" value="1"/>
</dbReference>
<keyword evidence="11 18" id="KW-0249">Electron transport</keyword>
<accession>C5HIQ0</accession>
<feature type="transmembrane region" description="Helical" evidence="18">
    <location>
        <begin position="237"/>
        <end position="256"/>
    </location>
</feature>
<keyword evidence="6" id="KW-0813">Transport</keyword>
<dbReference type="GO" id="GO:0005743">
    <property type="term" value="C:mitochondrial inner membrane"/>
    <property type="evidence" value="ECO:0007669"/>
    <property type="project" value="UniProtKB-SubCell"/>
</dbReference>
<evidence type="ECO:0000256" key="18">
    <source>
        <dbReference type="RuleBase" id="RU003403"/>
    </source>
</evidence>
<keyword evidence="10 18" id="KW-1278">Translocase</keyword>
<keyword evidence="14 18" id="KW-0830">Ubiquinone</keyword>
<feature type="domain" description="NADH:quinone oxidoreductase/Mrp antiporter transmembrane" evidence="20">
    <location>
        <begin position="24"/>
        <end position="284"/>
    </location>
</feature>
<evidence type="ECO:0000256" key="3">
    <source>
        <dbReference type="ARBA" id="ARBA00007012"/>
    </source>
</evidence>
<evidence type="ECO:0000313" key="21">
    <source>
        <dbReference type="EMBL" id="ACJ69495.1"/>
    </source>
</evidence>
<dbReference type="InterPro" id="IPR001750">
    <property type="entry name" value="ND/Mrp_TM"/>
</dbReference>
<dbReference type="AlphaFoldDB" id="C5HIQ0"/>
<protein>
    <recommendedName>
        <fullName evidence="5 18">NADH-ubiquinone oxidoreductase chain 2</fullName>
        <ecNumber evidence="4 18">7.1.1.2</ecNumber>
    </recommendedName>
</protein>
<comment type="similarity">
    <text evidence="3 18">Belongs to the complex I subunit 2 family.</text>
</comment>
<evidence type="ECO:0000256" key="16">
    <source>
        <dbReference type="ARBA" id="ARBA00023136"/>
    </source>
</evidence>
<evidence type="ECO:0000256" key="14">
    <source>
        <dbReference type="ARBA" id="ARBA00023075"/>
    </source>
</evidence>
<evidence type="ECO:0000259" key="20">
    <source>
        <dbReference type="Pfam" id="PF00361"/>
    </source>
</evidence>
<proteinExistence type="inferred from homology"/>
<evidence type="ECO:0000256" key="12">
    <source>
        <dbReference type="ARBA" id="ARBA00022989"/>
    </source>
</evidence>
<evidence type="ECO:0000256" key="19">
    <source>
        <dbReference type="SAM" id="SignalP"/>
    </source>
</evidence>
<dbReference type="PANTHER" id="PTHR46552">
    <property type="entry name" value="NADH-UBIQUINONE OXIDOREDUCTASE CHAIN 2"/>
    <property type="match status" value="1"/>
</dbReference>
<keyword evidence="12 18" id="KW-1133">Transmembrane helix</keyword>
<keyword evidence="8 18" id="KW-0812">Transmembrane</keyword>
<gene>
    <name evidence="21" type="primary">ND2</name>
</gene>
<dbReference type="Pfam" id="PF00361">
    <property type="entry name" value="Proton_antipo_M"/>
    <property type="match status" value="1"/>
</dbReference>
<feature type="transmembrane region" description="Helical" evidence="18">
    <location>
        <begin position="93"/>
        <end position="113"/>
    </location>
</feature>
<evidence type="ECO:0000256" key="10">
    <source>
        <dbReference type="ARBA" id="ARBA00022967"/>
    </source>
</evidence>
<keyword evidence="19" id="KW-0732">Signal</keyword>
<evidence type="ECO:0000256" key="4">
    <source>
        <dbReference type="ARBA" id="ARBA00012944"/>
    </source>
</evidence>
<evidence type="ECO:0000256" key="7">
    <source>
        <dbReference type="ARBA" id="ARBA00022660"/>
    </source>
</evidence>
<evidence type="ECO:0000256" key="11">
    <source>
        <dbReference type="ARBA" id="ARBA00022982"/>
    </source>
</evidence>
<evidence type="ECO:0000256" key="13">
    <source>
        <dbReference type="ARBA" id="ARBA00023027"/>
    </source>
</evidence>
<dbReference type="EMBL" id="FJ456946">
    <property type="protein sequence ID" value="ACJ69495.1"/>
    <property type="molecule type" value="Genomic_DNA"/>
</dbReference>
<comment type="subcellular location">
    <subcellularLocation>
        <location evidence="2 18">Mitochondrion inner membrane</location>
        <topology evidence="2 18">Multi-pass membrane protein</topology>
    </subcellularLocation>
</comment>
<evidence type="ECO:0000256" key="8">
    <source>
        <dbReference type="ARBA" id="ARBA00022692"/>
    </source>
</evidence>
<keyword evidence="16 18" id="KW-0472">Membrane</keyword>
<name>C5HIQ0_9HEMI</name>
<keyword evidence="13 18" id="KW-0520">NAD</keyword>
<feature type="transmembrane region" description="Helical" evidence="18">
    <location>
        <begin position="198"/>
        <end position="216"/>
    </location>
</feature>
<geneLocation type="mitochondrion" evidence="21"/>
<organism evidence="21">
    <name type="scientific">Leptopus sp. NKMT019</name>
    <dbReference type="NCBI Taxonomy" id="575850"/>
    <lineage>
        <taxon>Eukaryota</taxon>
        <taxon>Metazoa</taxon>
        <taxon>Ecdysozoa</taxon>
        <taxon>Arthropoda</taxon>
        <taxon>Hexapoda</taxon>
        <taxon>Insecta</taxon>
        <taxon>Pterygota</taxon>
        <taxon>Neoptera</taxon>
        <taxon>Paraneoptera</taxon>
        <taxon>Hemiptera</taxon>
        <taxon>Heteroptera</taxon>
        <taxon>Panheteroptera</taxon>
        <taxon>Leptopodomorpha</taxon>
        <taxon>Leptopodidae</taxon>
        <taxon>Leptopus</taxon>
    </lineage>
</organism>
<sequence length="332" mass="38392">MTKNTSKTLFLFMLMLSTMLVMSSNNWLSMWMGLEMNMMAFIPMIMKSKNNFSSESSMMYFLIQSMGSMILLLTVSTNSLIMMSPVMMNESAMTLMTISLLIKMGIAPFHMWMPEIMEKMNWNSCLLLMTWQKLAPMFIMTNIIKENQWITINMMMSTVMGAIGGMNQTSLRKILAYSSISHSSWMLACMKFESYTWIMYFMVYSTITTMLTMTFNKKSMFYINQMNNMTNTTSEKMLMMSTMLSMGGMPPFMGFIPKWLAIQSMINANMIMTMTVMILSNMITLFYYLRMITPMMLMSSITNKWTQKKSSSMTSMMMLNLTLPTVLALTLN</sequence>
<evidence type="ECO:0000256" key="17">
    <source>
        <dbReference type="ARBA" id="ARBA00049551"/>
    </source>
</evidence>
<dbReference type="EC" id="7.1.1.2" evidence="4 18"/>
<dbReference type="GO" id="GO:0008137">
    <property type="term" value="F:NADH dehydrogenase (ubiquinone) activity"/>
    <property type="evidence" value="ECO:0007669"/>
    <property type="project" value="UniProtKB-EC"/>
</dbReference>
<comment type="function">
    <text evidence="1">Core subunit of the mitochondrial membrane respiratory chain NADH dehydrogenase (Complex I) that is believed to belong to the minimal assembly required for catalysis. Complex I functions in the transfer of electrons from NADH to the respiratory chain. The immediate electron acceptor for the enzyme is believed to be ubiquinone.</text>
</comment>
<evidence type="ECO:0000256" key="6">
    <source>
        <dbReference type="ARBA" id="ARBA00022448"/>
    </source>
</evidence>
<evidence type="ECO:0000256" key="15">
    <source>
        <dbReference type="ARBA" id="ARBA00023128"/>
    </source>
</evidence>
<evidence type="ECO:0000256" key="9">
    <source>
        <dbReference type="ARBA" id="ARBA00022792"/>
    </source>
</evidence>
<evidence type="ECO:0000256" key="5">
    <source>
        <dbReference type="ARBA" id="ARBA00021008"/>
    </source>
</evidence>
<dbReference type="GO" id="GO:0006120">
    <property type="term" value="P:mitochondrial electron transport, NADH to ubiquinone"/>
    <property type="evidence" value="ECO:0007669"/>
    <property type="project" value="InterPro"/>
</dbReference>
<evidence type="ECO:0000256" key="2">
    <source>
        <dbReference type="ARBA" id="ARBA00004448"/>
    </source>
</evidence>
<reference evidence="21" key="1">
    <citation type="journal article" date="2009" name="BMC Evol. Biol.">
        <title>Phylogenetic analysis of the true water bugs (Insecta: Hemiptera: Heteroptera: Nepomorpha): evidence from mitochondrial genomes.</title>
        <authorList>
            <person name="Hua J."/>
            <person name="Li M."/>
            <person name="Dong P."/>
            <person name="Cui Y."/>
            <person name="Xie Q."/>
            <person name="Bu W."/>
        </authorList>
    </citation>
    <scope>NUCLEOTIDE SEQUENCE</scope>
    <source>
        <strain evidence="21">NKMT019</strain>
    </source>
</reference>